<dbReference type="GO" id="GO:0070840">
    <property type="term" value="F:dynein complex binding"/>
    <property type="evidence" value="ECO:0007669"/>
    <property type="project" value="TreeGrafter"/>
</dbReference>
<keyword evidence="1" id="KW-0175">Coiled coil</keyword>
<gene>
    <name evidence="2" type="primary">CENPF</name>
</gene>
<feature type="coiled-coil region" evidence="1">
    <location>
        <begin position="19"/>
        <end position="174"/>
    </location>
</feature>
<dbReference type="PANTHER" id="PTHR18874">
    <property type="entry name" value="CMF/LEK/CENP CELL DIVISION-RELATED"/>
    <property type="match status" value="1"/>
</dbReference>
<proteinExistence type="predicted"/>
<evidence type="ECO:0000256" key="1">
    <source>
        <dbReference type="SAM" id="Coils"/>
    </source>
</evidence>
<dbReference type="GO" id="GO:0008017">
    <property type="term" value="F:microtubule binding"/>
    <property type="evidence" value="ECO:0007669"/>
    <property type="project" value="InterPro"/>
</dbReference>
<evidence type="ECO:0000313" key="2">
    <source>
        <dbReference type="Ensembl" id="ENSRROP00000002588.1"/>
    </source>
</evidence>
<protein>
    <submittedName>
        <fullName evidence="2">Centromere protein F</fullName>
    </submittedName>
</protein>
<dbReference type="GO" id="GO:0051310">
    <property type="term" value="P:metaphase chromosome alignment"/>
    <property type="evidence" value="ECO:0007669"/>
    <property type="project" value="TreeGrafter"/>
</dbReference>
<accession>A0A2K6NE81</accession>
<dbReference type="GO" id="GO:0010389">
    <property type="term" value="P:regulation of G2/M transition of mitotic cell cycle"/>
    <property type="evidence" value="ECO:0007669"/>
    <property type="project" value="TreeGrafter"/>
</dbReference>
<dbReference type="GeneTree" id="ENSGT00730000111187"/>
<reference evidence="2" key="1">
    <citation type="submission" date="2025-08" db="UniProtKB">
        <authorList>
            <consortium name="Ensembl"/>
        </authorList>
    </citation>
    <scope>IDENTIFICATION</scope>
</reference>
<name>A0A2K6NE81_RHIRO</name>
<dbReference type="GO" id="GO:0005634">
    <property type="term" value="C:nucleus"/>
    <property type="evidence" value="ECO:0007669"/>
    <property type="project" value="TreeGrafter"/>
</dbReference>
<dbReference type="GO" id="GO:0000922">
    <property type="term" value="C:spindle pole"/>
    <property type="evidence" value="ECO:0007669"/>
    <property type="project" value="TreeGrafter"/>
</dbReference>
<dbReference type="GO" id="GO:0000775">
    <property type="term" value="C:chromosome, centromeric region"/>
    <property type="evidence" value="ECO:0007669"/>
    <property type="project" value="InterPro"/>
</dbReference>
<dbReference type="GO" id="GO:0000278">
    <property type="term" value="P:mitotic cell cycle"/>
    <property type="evidence" value="ECO:0007669"/>
    <property type="project" value="TreeGrafter"/>
</dbReference>
<reference evidence="2" key="2">
    <citation type="submission" date="2025-09" db="UniProtKB">
        <authorList>
            <consortium name="Ensembl"/>
        </authorList>
    </citation>
    <scope>IDENTIFICATION</scope>
</reference>
<evidence type="ECO:0000313" key="3">
    <source>
        <dbReference type="Proteomes" id="UP000233200"/>
    </source>
</evidence>
<keyword evidence="3" id="KW-1185">Reference proteome</keyword>
<dbReference type="AlphaFoldDB" id="A0A2K6NE81"/>
<dbReference type="Ensembl" id="ENSRROT00000011613.1">
    <property type="protein sequence ID" value="ENSRROP00000002588.1"/>
    <property type="gene ID" value="ENSRROG00000010374.1"/>
</dbReference>
<dbReference type="Proteomes" id="UP000233200">
    <property type="component" value="Unplaced"/>
</dbReference>
<organism evidence="2 3">
    <name type="scientific">Rhinopithecus roxellana</name>
    <name type="common">Golden snub-nosed monkey</name>
    <name type="synonym">Pygathrix roxellana</name>
    <dbReference type="NCBI Taxonomy" id="61622"/>
    <lineage>
        <taxon>Eukaryota</taxon>
        <taxon>Metazoa</taxon>
        <taxon>Chordata</taxon>
        <taxon>Craniata</taxon>
        <taxon>Vertebrata</taxon>
        <taxon>Euteleostomi</taxon>
        <taxon>Mammalia</taxon>
        <taxon>Eutheria</taxon>
        <taxon>Euarchontoglires</taxon>
        <taxon>Primates</taxon>
        <taxon>Haplorrhini</taxon>
        <taxon>Catarrhini</taxon>
        <taxon>Cercopithecidae</taxon>
        <taxon>Colobinae</taxon>
        <taxon>Rhinopithecus</taxon>
    </lineage>
</organism>
<dbReference type="InterPro" id="IPR043513">
    <property type="entry name" value="Cenp-F"/>
</dbReference>
<sequence length="183" mass="21321">MMIKGKICHQEVNTMTAKETELQREMHEIAQKTAELQEELSGEKNRLTGELQLLLEEIKSSKDQLKELTLENSELKKSLDCMHKDQVEKEGKVREEIAEYQLRLHETEKKHQALLLETNKQYEIEIHTYREKLTSKEECLSSQKLEMDLLKSSKEELNNSLKATTQVLEELKKTKVCSLSFAS</sequence>
<dbReference type="PANTHER" id="PTHR18874:SF10">
    <property type="entry name" value="CENTROMERE PROTEIN F"/>
    <property type="match status" value="1"/>
</dbReference>